<feature type="signal peptide" evidence="1">
    <location>
        <begin position="1"/>
        <end position="19"/>
    </location>
</feature>
<name>A0A4U5M7L1_STECR</name>
<keyword evidence="1" id="KW-0732">Signal</keyword>
<sequence length="74" mass="8769">MKFILFFLAALIQARLYLTEESSTEGCYWTKCLSVPQCKEGFTEKSWEDCNWDEYMSFKKSYCCPKLVTLEDQL</sequence>
<proteinExistence type="predicted"/>
<feature type="chain" id="PRO_5020841887" evidence="1">
    <location>
        <begin position="20"/>
        <end position="74"/>
    </location>
</feature>
<dbReference type="Proteomes" id="UP000298663">
    <property type="component" value="Unassembled WGS sequence"/>
</dbReference>
<organism evidence="2 3">
    <name type="scientific">Steinernema carpocapsae</name>
    <name type="common">Entomopathogenic nematode</name>
    <dbReference type="NCBI Taxonomy" id="34508"/>
    <lineage>
        <taxon>Eukaryota</taxon>
        <taxon>Metazoa</taxon>
        <taxon>Ecdysozoa</taxon>
        <taxon>Nematoda</taxon>
        <taxon>Chromadorea</taxon>
        <taxon>Rhabditida</taxon>
        <taxon>Tylenchina</taxon>
        <taxon>Panagrolaimomorpha</taxon>
        <taxon>Strongyloidoidea</taxon>
        <taxon>Steinernematidae</taxon>
        <taxon>Steinernema</taxon>
    </lineage>
</organism>
<gene>
    <name evidence="2" type="ORF">L596_025375</name>
</gene>
<dbReference type="AlphaFoldDB" id="A0A4U5M7L1"/>
<evidence type="ECO:0000313" key="3">
    <source>
        <dbReference type="Proteomes" id="UP000298663"/>
    </source>
</evidence>
<reference evidence="2 3" key="2">
    <citation type="journal article" date="2019" name="G3 (Bethesda)">
        <title>Hybrid Assembly of the Genome of the Entomopathogenic Nematode Steinernema carpocapsae Identifies the X-Chromosome.</title>
        <authorList>
            <person name="Serra L."/>
            <person name="Macchietto M."/>
            <person name="Macias-Munoz A."/>
            <person name="McGill C.J."/>
            <person name="Rodriguez I.M."/>
            <person name="Rodriguez B."/>
            <person name="Murad R."/>
            <person name="Mortazavi A."/>
        </authorList>
    </citation>
    <scope>NUCLEOTIDE SEQUENCE [LARGE SCALE GENOMIC DNA]</scope>
    <source>
        <strain evidence="2 3">ALL</strain>
    </source>
</reference>
<dbReference type="EMBL" id="AZBU02000009">
    <property type="protein sequence ID" value="TKR64900.1"/>
    <property type="molecule type" value="Genomic_DNA"/>
</dbReference>
<evidence type="ECO:0000313" key="2">
    <source>
        <dbReference type="EMBL" id="TKR64900.1"/>
    </source>
</evidence>
<protein>
    <submittedName>
        <fullName evidence="2">Uncharacterized protein</fullName>
    </submittedName>
</protein>
<evidence type="ECO:0000256" key="1">
    <source>
        <dbReference type="SAM" id="SignalP"/>
    </source>
</evidence>
<keyword evidence="3" id="KW-1185">Reference proteome</keyword>
<accession>A0A4U5M7L1</accession>
<reference evidence="2 3" key="1">
    <citation type="journal article" date="2015" name="Genome Biol.">
        <title>Comparative genomics of Steinernema reveals deeply conserved gene regulatory networks.</title>
        <authorList>
            <person name="Dillman A.R."/>
            <person name="Macchietto M."/>
            <person name="Porter C.F."/>
            <person name="Rogers A."/>
            <person name="Williams B."/>
            <person name="Antoshechkin I."/>
            <person name="Lee M.M."/>
            <person name="Goodwin Z."/>
            <person name="Lu X."/>
            <person name="Lewis E.E."/>
            <person name="Goodrich-Blair H."/>
            <person name="Stock S.P."/>
            <person name="Adams B.J."/>
            <person name="Sternberg P.W."/>
            <person name="Mortazavi A."/>
        </authorList>
    </citation>
    <scope>NUCLEOTIDE SEQUENCE [LARGE SCALE GENOMIC DNA]</scope>
    <source>
        <strain evidence="2 3">ALL</strain>
    </source>
</reference>
<comment type="caution">
    <text evidence="2">The sequence shown here is derived from an EMBL/GenBank/DDBJ whole genome shotgun (WGS) entry which is preliminary data.</text>
</comment>